<dbReference type="InterPro" id="IPR003439">
    <property type="entry name" value="ABC_transporter-like_ATP-bd"/>
</dbReference>
<name>A0ABQ6LF59_9RHOB</name>
<dbReference type="PANTHER" id="PTHR42734">
    <property type="entry name" value="METAL TRANSPORT SYSTEM ATP-BINDING PROTEIN TM_0124-RELATED"/>
    <property type="match status" value="1"/>
</dbReference>
<keyword evidence="5" id="KW-0864">Zinc transport</keyword>
<accession>A0ABQ6LF59</accession>
<keyword evidence="9" id="KW-1185">Reference proteome</keyword>
<dbReference type="SUPFAM" id="SSF52540">
    <property type="entry name" value="P-loop containing nucleoside triphosphate hydrolases"/>
    <property type="match status" value="1"/>
</dbReference>
<reference evidence="8 9" key="1">
    <citation type="submission" date="2023-04" db="EMBL/GenBank/DDBJ databases">
        <title>Marinoamorphus aggregata gen. nov., sp. Nov., isolate from tissue of brittle star Ophioplocus japonicus.</title>
        <authorList>
            <person name="Kawano K."/>
            <person name="Sawayama S."/>
            <person name="Nakagawa S."/>
        </authorList>
    </citation>
    <scope>NUCLEOTIDE SEQUENCE [LARGE SCALE GENOMIC DNA]</scope>
    <source>
        <strain evidence="8 9">NKW23</strain>
    </source>
</reference>
<keyword evidence="5" id="KW-0862">Zinc</keyword>
<keyword evidence="3" id="KW-0547">Nucleotide-binding</keyword>
<evidence type="ECO:0000256" key="3">
    <source>
        <dbReference type="ARBA" id="ARBA00022741"/>
    </source>
</evidence>
<evidence type="ECO:0000256" key="6">
    <source>
        <dbReference type="ARBA" id="ARBA00023065"/>
    </source>
</evidence>
<comment type="caution">
    <text evidence="8">The sequence shown here is derived from an EMBL/GenBank/DDBJ whole genome shotgun (WGS) entry which is preliminary data.</text>
</comment>
<keyword evidence="2" id="KW-0813">Transport</keyword>
<dbReference type="InterPro" id="IPR017871">
    <property type="entry name" value="ABC_transporter-like_CS"/>
</dbReference>
<dbReference type="Gene3D" id="3.40.50.300">
    <property type="entry name" value="P-loop containing nucleotide triphosphate hydrolases"/>
    <property type="match status" value="1"/>
</dbReference>
<keyword evidence="6" id="KW-0406">Ion transport</keyword>
<gene>
    <name evidence="8" type="ORF">LNKW23_02230</name>
</gene>
<evidence type="ECO:0000313" key="9">
    <source>
        <dbReference type="Proteomes" id="UP001239909"/>
    </source>
</evidence>
<dbReference type="PROSITE" id="PS50893">
    <property type="entry name" value="ABC_TRANSPORTER_2"/>
    <property type="match status" value="1"/>
</dbReference>
<dbReference type="PROSITE" id="PS00211">
    <property type="entry name" value="ABC_TRANSPORTER_1"/>
    <property type="match status" value="1"/>
</dbReference>
<organism evidence="8 9">
    <name type="scientific">Paralimibaculum aggregatum</name>
    <dbReference type="NCBI Taxonomy" id="3036245"/>
    <lineage>
        <taxon>Bacteria</taxon>
        <taxon>Pseudomonadati</taxon>
        <taxon>Pseudomonadota</taxon>
        <taxon>Alphaproteobacteria</taxon>
        <taxon>Rhodobacterales</taxon>
        <taxon>Paracoccaceae</taxon>
        <taxon>Paralimibaculum</taxon>
    </lineage>
</organism>
<keyword evidence="4 8" id="KW-0067">ATP-binding</keyword>
<evidence type="ECO:0000313" key="8">
    <source>
        <dbReference type="EMBL" id="GMG81011.1"/>
    </source>
</evidence>
<dbReference type="GO" id="GO:0005524">
    <property type="term" value="F:ATP binding"/>
    <property type="evidence" value="ECO:0007669"/>
    <property type="project" value="UniProtKB-KW"/>
</dbReference>
<feature type="domain" description="ABC transporter" evidence="7">
    <location>
        <begin position="44"/>
        <end position="276"/>
    </location>
</feature>
<dbReference type="PANTHER" id="PTHR42734:SF5">
    <property type="entry name" value="IRON TRANSPORT SYSTEM ATP-BINDING PROTEIN HI_0361-RELATED"/>
    <property type="match status" value="1"/>
</dbReference>
<dbReference type="Proteomes" id="UP001239909">
    <property type="component" value="Unassembled WGS sequence"/>
</dbReference>
<dbReference type="EMBL" id="BSYI01000001">
    <property type="protein sequence ID" value="GMG81011.1"/>
    <property type="molecule type" value="Genomic_DNA"/>
</dbReference>
<protein>
    <submittedName>
        <fullName evidence="8">Metal ABC transporter ATP-binding protein</fullName>
    </submittedName>
</protein>
<proteinExistence type="inferred from homology"/>
<evidence type="ECO:0000256" key="1">
    <source>
        <dbReference type="ARBA" id="ARBA00005417"/>
    </source>
</evidence>
<dbReference type="Pfam" id="PF00005">
    <property type="entry name" value="ABC_tran"/>
    <property type="match status" value="1"/>
</dbReference>
<evidence type="ECO:0000259" key="7">
    <source>
        <dbReference type="PROSITE" id="PS50893"/>
    </source>
</evidence>
<dbReference type="InterPro" id="IPR027417">
    <property type="entry name" value="P-loop_NTPase"/>
</dbReference>
<dbReference type="InterPro" id="IPR003593">
    <property type="entry name" value="AAA+_ATPase"/>
</dbReference>
<evidence type="ECO:0000256" key="4">
    <source>
        <dbReference type="ARBA" id="ARBA00022840"/>
    </source>
</evidence>
<evidence type="ECO:0000256" key="2">
    <source>
        <dbReference type="ARBA" id="ARBA00022448"/>
    </source>
</evidence>
<sequence>MTRSITMTPTMTTAARLAGLPAGLDLAAADGEALHPEAAAESPLSIRGLTVSYGEKPAVFSVDATFPDGALSAIIGPNGAGKSTLLKAALGIIPRLSGEVSVFGRPIDAARARIAYVPQRASVDWDFPTSVLDVVSMGLYRRLGLLRRMRSEERAHALACLERVGMTDFADRQIGQLSGGQQQRVFLARALAQGADLYLLDEPFAGVDAATERAIIEVLKSLRAEGRAVVCVHHDLSTVESYFDHVFLINVRRIAEGPVASTFTAGNLQATYGGRLAAGHIEQLRLGGGTA</sequence>
<dbReference type="SMART" id="SM00382">
    <property type="entry name" value="AAA"/>
    <property type="match status" value="1"/>
</dbReference>
<dbReference type="CDD" id="cd03235">
    <property type="entry name" value="ABC_Metallic_Cations"/>
    <property type="match status" value="1"/>
</dbReference>
<evidence type="ECO:0000256" key="5">
    <source>
        <dbReference type="ARBA" id="ARBA00022906"/>
    </source>
</evidence>
<dbReference type="InterPro" id="IPR050153">
    <property type="entry name" value="Metal_Ion_Import_ABC"/>
</dbReference>
<comment type="similarity">
    <text evidence="1">Belongs to the ABC transporter superfamily.</text>
</comment>